<gene>
    <name evidence="3" type="ORF">JKP88DRAFT_347112</name>
</gene>
<feature type="compositionally biased region" description="Low complexity" evidence="1">
    <location>
        <begin position="531"/>
        <end position="545"/>
    </location>
</feature>
<feature type="region of interest" description="Disordered" evidence="1">
    <location>
        <begin position="968"/>
        <end position="1001"/>
    </location>
</feature>
<evidence type="ECO:0000313" key="4">
    <source>
        <dbReference type="Proteomes" id="UP000664859"/>
    </source>
</evidence>
<keyword evidence="2" id="KW-0472">Membrane</keyword>
<feature type="transmembrane region" description="Helical" evidence="2">
    <location>
        <begin position="55"/>
        <end position="76"/>
    </location>
</feature>
<keyword evidence="2" id="KW-0812">Transmembrane</keyword>
<keyword evidence="2" id="KW-1133">Transmembrane helix</keyword>
<organism evidence="3 4">
    <name type="scientific">Tribonema minus</name>
    <dbReference type="NCBI Taxonomy" id="303371"/>
    <lineage>
        <taxon>Eukaryota</taxon>
        <taxon>Sar</taxon>
        <taxon>Stramenopiles</taxon>
        <taxon>Ochrophyta</taxon>
        <taxon>PX clade</taxon>
        <taxon>Xanthophyceae</taxon>
        <taxon>Tribonematales</taxon>
        <taxon>Tribonemataceae</taxon>
        <taxon>Tribonema</taxon>
    </lineage>
</organism>
<feature type="region of interest" description="Disordered" evidence="1">
    <location>
        <begin position="527"/>
        <end position="581"/>
    </location>
</feature>
<protein>
    <submittedName>
        <fullName evidence="3">Uncharacterized protein</fullName>
    </submittedName>
</protein>
<reference evidence="3" key="1">
    <citation type="submission" date="2021-02" db="EMBL/GenBank/DDBJ databases">
        <title>First Annotated Genome of the Yellow-green Alga Tribonema minus.</title>
        <authorList>
            <person name="Mahan K.M."/>
        </authorList>
    </citation>
    <scope>NUCLEOTIDE SEQUENCE</scope>
    <source>
        <strain evidence="3">UTEX B ZZ1240</strain>
    </source>
</reference>
<feature type="region of interest" description="Disordered" evidence="1">
    <location>
        <begin position="1"/>
        <end position="29"/>
    </location>
</feature>
<dbReference type="EMBL" id="JAFCMP010000536">
    <property type="protein sequence ID" value="KAG5176507.1"/>
    <property type="molecule type" value="Genomic_DNA"/>
</dbReference>
<dbReference type="Proteomes" id="UP000664859">
    <property type="component" value="Unassembled WGS sequence"/>
</dbReference>
<feature type="transmembrane region" description="Helical" evidence="2">
    <location>
        <begin position="362"/>
        <end position="384"/>
    </location>
</feature>
<evidence type="ECO:0000256" key="1">
    <source>
        <dbReference type="SAM" id="MobiDB-lite"/>
    </source>
</evidence>
<feature type="transmembrane region" description="Helical" evidence="2">
    <location>
        <begin position="255"/>
        <end position="274"/>
    </location>
</feature>
<keyword evidence="4" id="KW-1185">Reference proteome</keyword>
<dbReference type="AlphaFoldDB" id="A0A835YJH6"/>
<name>A0A835YJH6_9STRA</name>
<feature type="region of interest" description="Disordered" evidence="1">
    <location>
        <begin position="414"/>
        <end position="440"/>
    </location>
</feature>
<evidence type="ECO:0000256" key="2">
    <source>
        <dbReference type="SAM" id="Phobius"/>
    </source>
</evidence>
<evidence type="ECO:0000313" key="3">
    <source>
        <dbReference type="EMBL" id="KAG5176507.1"/>
    </source>
</evidence>
<sequence>MRGRQTGAPLLRLLPTPVSGKDSGGGQAHTAAEAGLDGFLPLQQRLIKYFTDDKLFTVQIAGSLYFAANAAILALSSAPDASAARARAYQGALLALIIKYWCVVLGRMRRTLVPGLAREPGKFGLFRARARALARDPAVQTSLFCALALTRQPPLSAALAPLALREGAYLFLVAREVVSIAAPRALPALGALVRWPAAVLVAKGDVRAWRAMGEGAQLVEVGRRVSQACFKLEVAALGAALLRDYPRAMKADNKLAAAAAFALYIGAYAQLLSVRHAQLGGDVRVLSGLKLGGVGLGWLELVVDSALYARMLGLPRWTAFLMAVFQYARMLGPPRWTAFLMAVFQVDADSKQAVVVAGAARALYALMLGLPLWTAFLMAVFQVMTPERVGAFTAELRASDSPLRTLAAKALRGLAGGSREGGGDDDEGEGKGEKEGWRGGWSRMRRGLKGQRLWSAWANMLENALEWVLEQIHAIHGALQSAAGPHLQHLQGLLYGACSFFRGESCSGSEIWAHLACCMGRHIEERSSSSGAPQHEPAAAIAAGENKAHEGDESIAPTLSSSAATEDTESDSGNEAVEPLLPPGSAAAAAAAVAAAAAAAALRRAAADAKVAAAAAAAAAEAHGGGGAQLEASAVLSKGAVLSAEAGLPAAAAALGTRAAGSAEATAAAAAAAADVRSSNGEQGDKGEGGGVVADAQDALHHRESAPALVAPSNDEILGLALLRASAAHAPKRRSFLDLGVRPAAAAISSAHHHHASYSSPSAAADFEPIDETAVLQPAAAAATQLPGGAARRSFLDVGHRSGSGGGSGGVHALFAPPPRRRTSGASSAADSADSEAAAAAAVLTPRSDASSTSLLFAQQQGARASFFDAHRLPPPLSTAAAFGLSPTRSSRASSMAASDLGDAAAAAAAEGGRRSFYDVRASMVTGVGMYGGIGGMGGRHSRAPSVAPSEAETALTAAAAAAAAEDTVLQSCRSGGGDTSESEGAGLSGSDTEGSMKEFD</sequence>
<accession>A0A835YJH6</accession>
<feature type="transmembrane region" description="Helical" evidence="2">
    <location>
        <begin position="88"/>
        <end position="106"/>
    </location>
</feature>
<comment type="caution">
    <text evidence="3">The sequence shown here is derived from an EMBL/GenBank/DDBJ whole genome shotgun (WGS) entry which is preliminary data.</text>
</comment>
<proteinExistence type="predicted"/>